<accession>A0AAD6KKI6</accession>
<dbReference type="EMBL" id="JAPFFJ010000006">
    <property type="protein sequence ID" value="KAJ6424485.1"/>
    <property type="molecule type" value="Genomic_DNA"/>
</dbReference>
<organism evidence="1 2">
    <name type="scientific">Salix udensis</name>
    <dbReference type="NCBI Taxonomy" id="889485"/>
    <lineage>
        <taxon>Eukaryota</taxon>
        <taxon>Viridiplantae</taxon>
        <taxon>Streptophyta</taxon>
        <taxon>Embryophyta</taxon>
        <taxon>Tracheophyta</taxon>
        <taxon>Spermatophyta</taxon>
        <taxon>Magnoliopsida</taxon>
        <taxon>eudicotyledons</taxon>
        <taxon>Gunneridae</taxon>
        <taxon>Pentapetalae</taxon>
        <taxon>rosids</taxon>
        <taxon>fabids</taxon>
        <taxon>Malpighiales</taxon>
        <taxon>Salicaceae</taxon>
        <taxon>Saliceae</taxon>
        <taxon>Salix</taxon>
    </lineage>
</organism>
<name>A0AAD6KKI6_9ROSI</name>
<evidence type="ECO:0000313" key="2">
    <source>
        <dbReference type="Proteomes" id="UP001162972"/>
    </source>
</evidence>
<protein>
    <submittedName>
        <fullName evidence="1">Uncharacterized protein</fullName>
    </submittedName>
</protein>
<proteinExistence type="predicted"/>
<gene>
    <name evidence="1" type="ORF">OIU84_025297</name>
</gene>
<dbReference type="Proteomes" id="UP001162972">
    <property type="component" value="Chromosome 16"/>
</dbReference>
<comment type="caution">
    <text evidence="1">The sequence shown here is derived from an EMBL/GenBank/DDBJ whole genome shotgun (WGS) entry which is preliminary data.</text>
</comment>
<evidence type="ECO:0000313" key="1">
    <source>
        <dbReference type="EMBL" id="KAJ6424485.1"/>
    </source>
</evidence>
<reference evidence="1 2" key="1">
    <citation type="journal article" date="2023" name="Int. J. Mol. Sci.">
        <title>De Novo Assembly and Annotation of 11 Diverse Shrub Willow (Salix) Genomes Reveals Novel Gene Organization in Sex-Linked Regions.</title>
        <authorList>
            <person name="Hyden B."/>
            <person name="Feng K."/>
            <person name="Yates T.B."/>
            <person name="Jawdy S."/>
            <person name="Cereghino C."/>
            <person name="Smart L.B."/>
            <person name="Muchero W."/>
        </authorList>
    </citation>
    <scope>NUCLEOTIDE SEQUENCE [LARGE SCALE GENOMIC DNA]</scope>
    <source>
        <tissue evidence="1">Shoot tip</tissue>
    </source>
</reference>
<sequence>MGGVSCCLSAAALYLLGRSSGRHAEALKSVARDEKRCSCRALAAAANRSGQNNEVHMESLRMVQMGPRGSDLCVICPVFLPSPIK</sequence>
<keyword evidence="2" id="KW-1185">Reference proteome</keyword>
<dbReference type="AlphaFoldDB" id="A0AAD6KKI6"/>